<evidence type="ECO:0000256" key="4">
    <source>
        <dbReference type="ARBA" id="ARBA00022827"/>
    </source>
</evidence>
<evidence type="ECO:0000313" key="6">
    <source>
        <dbReference type="EMBL" id="VAV90678.1"/>
    </source>
</evidence>
<dbReference type="FunFam" id="3.50.50.60:FF:000082">
    <property type="entry name" value="protein MTO1 homolog, mitochondrial isoform X1"/>
    <property type="match status" value="1"/>
</dbReference>
<dbReference type="Pfam" id="PF21680">
    <property type="entry name" value="GIDA_C_1st"/>
    <property type="match status" value="1"/>
</dbReference>
<dbReference type="Pfam" id="PF13932">
    <property type="entry name" value="SAM_GIDA_C"/>
    <property type="match status" value="1"/>
</dbReference>
<dbReference type="FunFam" id="3.50.50.60:FF:000002">
    <property type="entry name" value="tRNA uridine 5-carboxymethylaminomethyl modification enzyme MnmG"/>
    <property type="match status" value="1"/>
</dbReference>
<comment type="cofactor">
    <cofactor evidence="1">
        <name>FAD</name>
        <dbReference type="ChEBI" id="CHEBI:57692"/>
    </cofactor>
</comment>
<evidence type="ECO:0000259" key="5">
    <source>
        <dbReference type="SMART" id="SM01228"/>
    </source>
</evidence>
<dbReference type="InterPro" id="IPR020595">
    <property type="entry name" value="MnmG-rel_CS"/>
</dbReference>
<dbReference type="PROSITE" id="PS01280">
    <property type="entry name" value="GIDA_1"/>
    <property type="match status" value="1"/>
</dbReference>
<dbReference type="Gene3D" id="1.10.10.1800">
    <property type="entry name" value="tRNA uridine 5-carboxymethylaminomethyl modification enzyme MnmG/GidA"/>
    <property type="match status" value="1"/>
</dbReference>
<dbReference type="NCBIfam" id="TIGR00136">
    <property type="entry name" value="mnmG_gidA"/>
    <property type="match status" value="1"/>
</dbReference>
<dbReference type="SMART" id="SM01228">
    <property type="entry name" value="GIDA_assoc_3"/>
    <property type="match status" value="1"/>
</dbReference>
<dbReference type="InterPro" id="IPR026904">
    <property type="entry name" value="MnmG_C"/>
</dbReference>
<proteinExistence type="inferred from homology"/>
<dbReference type="Gene3D" id="1.10.150.570">
    <property type="entry name" value="GidA associated domain, C-terminal subdomain"/>
    <property type="match status" value="1"/>
</dbReference>
<dbReference type="Pfam" id="PF01134">
    <property type="entry name" value="GIDA"/>
    <property type="match status" value="1"/>
</dbReference>
<dbReference type="EMBL" id="UOEC01000081">
    <property type="protein sequence ID" value="VAV90678.1"/>
    <property type="molecule type" value="Genomic_DNA"/>
</dbReference>
<dbReference type="GO" id="GO:0030488">
    <property type="term" value="P:tRNA methylation"/>
    <property type="evidence" value="ECO:0007669"/>
    <property type="project" value="TreeGrafter"/>
</dbReference>
<dbReference type="InterPro" id="IPR044920">
    <property type="entry name" value="MnmG_C_subdom_sf"/>
</dbReference>
<dbReference type="InterPro" id="IPR040131">
    <property type="entry name" value="MnmG_N"/>
</dbReference>
<reference evidence="6" key="1">
    <citation type="submission" date="2018-06" db="EMBL/GenBank/DDBJ databases">
        <authorList>
            <person name="Zhirakovskaya E."/>
        </authorList>
    </citation>
    <scope>NUCLEOTIDE SEQUENCE</scope>
</reference>
<dbReference type="InterPro" id="IPR036188">
    <property type="entry name" value="FAD/NAD-bd_sf"/>
</dbReference>
<gene>
    <name evidence="6" type="ORF">MNBD_ALPHA08-521</name>
</gene>
<dbReference type="InterPro" id="IPR004416">
    <property type="entry name" value="MnmG"/>
</dbReference>
<dbReference type="PRINTS" id="PR00411">
    <property type="entry name" value="PNDRDTASEI"/>
</dbReference>
<dbReference type="GO" id="GO:0050660">
    <property type="term" value="F:flavin adenine dinucleotide binding"/>
    <property type="evidence" value="ECO:0007669"/>
    <property type="project" value="InterPro"/>
</dbReference>
<sequence length="622" mass="67469">MKSFDVIIVGGGHAGTEAAAAAARCGSRTALVTHKFATIGEMSCNPAIGGLGKGHLVREVDALDGLMGKAADAAGIQFRLLNRSKGPAVRGPRTQADRALYKKAIQELVSAQANLTVIEGDVHSFKLENENSSVCGIIMADGSEILAKAVVLTTGTFLRGVIHIGNKTTPAGRMGEEPANELSRILDDAGFALGRLKTGTPARLDGNSINWRVLEKQAADAEPVPFSFMTTQITNRQVDCYITTTTPETHKIIADNLGQSAAYSGKIEGTGPRYCPSIEDKVVRFKEKPGHQIFLEPEGLNDSTIYPNGISTSLPIEIQQAFLKTIPGLEKVKIVKPGYAIEYDYVDPRELDSSLQTRRLKGLFFAGQINGTTGYEEAAAQGLVAGVNASRLASDQAPMIFDRSQCYIGVMIDDLVTRGVTEPYRMFTSRAEYRLLLRADNADQRLTPVGMAFGVVGKERQEVFAAKLAELEKARALTKKLNLTPPEAEKLGLKVNQNGKRRSVAELLVYPDISMETLKGIWPELAGLSGTVIEQIEADAVYAGYLERQQKDIEMYRRDENLKIPGDFDYSDLAGLSNELSRKLSMVRPTTIAQAARIDGMTPAALTLILGLIKRPELRRSA</sequence>
<protein>
    <submittedName>
        <fullName evidence="6">tRNA-5-carboxymethylaminomethyl-2-thiouridine(34) synthesis protein MnmG</fullName>
    </submittedName>
</protein>
<dbReference type="SUPFAM" id="SSF51905">
    <property type="entry name" value="FAD/NAD(P)-binding domain"/>
    <property type="match status" value="1"/>
</dbReference>
<dbReference type="GO" id="GO:0005829">
    <property type="term" value="C:cytosol"/>
    <property type="evidence" value="ECO:0007669"/>
    <property type="project" value="TreeGrafter"/>
</dbReference>
<comment type="similarity">
    <text evidence="2">Belongs to the MnmG family.</text>
</comment>
<keyword evidence="3" id="KW-0285">Flavoprotein</keyword>
<dbReference type="InterPro" id="IPR002218">
    <property type="entry name" value="MnmG-rel"/>
</dbReference>
<dbReference type="InterPro" id="IPR047001">
    <property type="entry name" value="MnmG_C_subdom"/>
</dbReference>
<evidence type="ECO:0000256" key="1">
    <source>
        <dbReference type="ARBA" id="ARBA00001974"/>
    </source>
</evidence>
<organism evidence="6">
    <name type="scientific">hydrothermal vent metagenome</name>
    <dbReference type="NCBI Taxonomy" id="652676"/>
    <lineage>
        <taxon>unclassified sequences</taxon>
        <taxon>metagenomes</taxon>
        <taxon>ecological metagenomes</taxon>
    </lineage>
</organism>
<dbReference type="HAMAP" id="MF_00129">
    <property type="entry name" value="MnmG_GidA"/>
    <property type="match status" value="1"/>
</dbReference>
<dbReference type="FunFam" id="1.10.150.570:FF:000001">
    <property type="entry name" value="tRNA uridine 5-carboxymethylaminomethyl modification enzyme MnmG"/>
    <property type="match status" value="1"/>
</dbReference>
<keyword evidence="4" id="KW-0274">FAD</keyword>
<dbReference type="PROSITE" id="PS01281">
    <property type="entry name" value="GIDA_2"/>
    <property type="match status" value="1"/>
</dbReference>
<evidence type="ECO:0000256" key="2">
    <source>
        <dbReference type="ARBA" id="ARBA00007653"/>
    </source>
</evidence>
<dbReference type="PANTHER" id="PTHR11806:SF0">
    <property type="entry name" value="PROTEIN MTO1 HOMOLOG, MITOCHONDRIAL"/>
    <property type="match status" value="1"/>
</dbReference>
<feature type="domain" description="tRNA uridine 5-carboxymethylaminomethyl modification enzyme C-terminal subdomain" evidence="5">
    <location>
        <begin position="540"/>
        <end position="611"/>
    </location>
</feature>
<name>A0A3B0RQY5_9ZZZZ</name>
<dbReference type="Gene3D" id="3.50.50.60">
    <property type="entry name" value="FAD/NAD(P)-binding domain"/>
    <property type="match status" value="2"/>
</dbReference>
<accession>A0A3B0RQY5</accession>
<dbReference type="PANTHER" id="PTHR11806">
    <property type="entry name" value="GLUCOSE INHIBITED DIVISION PROTEIN A"/>
    <property type="match status" value="1"/>
</dbReference>
<dbReference type="AlphaFoldDB" id="A0A3B0RQY5"/>
<evidence type="ECO:0000256" key="3">
    <source>
        <dbReference type="ARBA" id="ARBA00022630"/>
    </source>
</evidence>
<dbReference type="InterPro" id="IPR049312">
    <property type="entry name" value="GIDA_C_N"/>
</dbReference>
<dbReference type="GO" id="GO:0002098">
    <property type="term" value="P:tRNA wobble uridine modification"/>
    <property type="evidence" value="ECO:0007669"/>
    <property type="project" value="InterPro"/>
</dbReference>